<comment type="similarity">
    <text evidence="1">Belongs to the ABC transporter superfamily.</text>
</comment>
<gene>
    <name evidence="6" type="ORF">GCM10023184_10970</name>
</gene>
<reference evidence="7" key="1">
    <citation type="journal article" date="2019" name="Int. J. Syst. Evol. Microbiol.">
        <title>The Global Catalogue of Microorganisms (GCM) 10K type strain sequencing project: providing services to taxonomists for standard genome sequencing and annotation.</title>
        <authorList>
            <consortium name="The Broad Institute Genomics Platform"/>
            <consortium name="The Broad Institute Genome Sequencing Center for Infectious Disease"/>
            <person name="Wu L."/>
            <person name="Ma J."/>
        </authorList>
    </citation>
    <scope>NUCLEOTIDE SEQUENCE [LARGE SCALE GENOMIC DNA]</scope>
    <source>
        <strain evidence="7">JCM 17919</strain>
    </source>
</reference>
<dbReference type="InterPro" id="IPR050319">
    <property type="entry name" value="ABC_transp_ATP-bind"/>
</dbReference>
<evidence type="ECO:0000256" key="4">
    <source>
        <dbReference type="ARBA" id="ARBA00022840"/>
    </source>
</evidence>
<keyword evidence="2" id="KW-0813">Transport</keyword>
<dbReference type="GO" id="GO:0005524">
    <property type="term" value="F:ATP binding"/>
    <property type="evidence" value="ECO:0007669"/>
    <property type="project" value="UniProtKB-KW"/>
</dbReference>
<evidence type="ECO:0000313" key="6">
    <source>
        <dbReference type="EMBL" id="GAA4323917.1"/>
    </source>
</evidence>
<comment type="caution">
    <text evidence="6">The sequence shown here is derived from an EMBL/GenBank/DDBJ whole genome shotgun (WGS) entry which is preliminary data.</text>
</comment>
<dbReference type="InterPro" id="IPR017871">
    <property type="entry name" value="ABC_transporter-like_CS"/>
</dbReference>
<name>A0ABP8GGW3_9BACT</name>
<dbReference type="PANTHER" id="PTHR43776:SF7">
    <property type="entry name" value="D,D-DIPEPTIDE TRANSPORT ATP-BINDING PROTEIN DDPF-RELATED"/>
    <property type="match status" value="1"/>
</dbReference>
<organism evidence="6 7">
    <name type="scientific">Flaviaesturariibacter amylovorans</name>
    <dbReference type="NCBI Taxonomy" id="1084520"/>
    <lineage>
        <taxon>Bacteria</taxon>
        <taxon>Pseudomonadati</taxon>
        <taxon>Bacteroidota</taxon>
        <taxon>Chitinophagia</taxon>
        <taxon>Chitinophagales</taxon>
        <taxon>Chitinophagaceae</taxon>
        <taxon>Flaviaestuariibacter</taxon>
    </lineage>
</organism>
<dbReference type="Pfam" id="PF00005">
    <property type="entry name" value="ABC_tran"/>
    <property type="match status" value="2"/>
</dbReference>
<dbReference type="SMART" id="SM00382">
    <property type="entry name" value="AAA"/>
    <property type="match status" value="2"/>
</dbReference>
<keyword evidence="7" id="KW-1185">Reference proteome</keyword>
<evidence type="ECO:0000256" key="2">
    <source>
        <dbReference type="ARBA" id="ARBA00022448"/>
    </source>
</evidence>
<dbReference type="InterPro" id="IPR003439">
    <property type="entry name" value="ABC_transporter-like_ATP-bd"/>
</dbReference>
<dbReference type="PROSITE" id="PS00211">
    <property type="entry name" value="ABC_TRANSPORTER_1"/>
    <property type="match status" value="2"/>
</dbReference>
<dbReference type="Proteomes" id="UP001501725">
    <property type="component" value="Unassembled WGS sequence"/>
</dbReference>
<dbReference type="Pfam" id="PF08352">
    <property type="entry name" value="oligo_HPY"/>
    <property type="match status" value="2"/>
</dbReference>
<dbReference type="CDD" id="cd03257">
    <property type="entry name" value="ABC_NikE_OppD_transporters"/>
    <property type="match status" value="2"/>
</dbReference>
<keyword evidence="4 6" id="KW-0067">ATP-binding</keyword>
<dbReference type="InterPro" id="IPR013563">
    <property type="entry name" value="Oligopep_ABC_C"/>
</dbReference>
<feature type="domain" description="ABC transporter" evidence="5">
    <location>
        <begin position="6"/>
        <end position="260"/>
    </location>
</feature>
<proteinExistence type="inferred from homology"/>
<dbReference type="NCBIfam" id="NF008453">
    <property type="entry name" value="PRK11308.1"/>
    <property type="match status" value="2"/>
</dbReference>
<feature type="domain" description="ABC transporter" evidence="5">
    <location>
        <begin position="302"/>
        <end position="552"/>
    </location>
</feature>
<dbReference type="EMBL" id="BAABGY010000005">
    <property type="protein sequence ID" value="GAA4323917.1"/>
    <property type="molecule type" value="Genomic_DNA"/>
</dbReference>
<dbReference type="InterPro" id="IPR003593">
    <property type="entry name" value="AAA+_ATPase"/>
</dbReference>
<evidence type="ECO:0000256" key="3">
    <source>
        <dbReference type="ARBA" id="ARBA00022741"/>
    </source>
</evidence>
<evidence type="ECO:0000313" key="7">
    <source>
        <dbReference type="Proteomes" id="UP001501725"/>
    </source>
</evidence>
<dbReference type="NCBIfam" id="NF007739">
    <property type="entry name" value="PRK10419.1"/>
    <property type="match status" value="2"/>
</dbReference>
<dbReference type="InterPro" id="IPR027417">
    <property type="entry name" value="P-loop_NTPase"/>
</dbReference>
<protein>
    <submittedName>
        <fullName evidence="6">ABC transporter ATP-binding protein</fullName>
    </submittedName>
</protein>
<dbReference type="SUPFAM" id="SSF52540">
    <property type="entry name" value="P-loop containing nucleoside triphosphate hydrolases"/>
    <property type="match status" value="2"/>
</dbReference>
<dbReference type="PROSITE" id="PS50893">
    <property type="entry name" value="ABC_TRANSPORTER_2"/>
    <property type="match status" value="2"/>
</dbReference>
<accession>A0ABP8GGW3</accession>
<keyword evidence="3" id="KW-0547">Nucleotide-binding</keyword>
<dbReference type="Gene3D" id="3.40.50.300">
    <property type="entry name" value="P-loop containing nucleotide triphosphate hydrolases"/>
    <property type="match status" value="2"/>
</dbReference>
<evidence type="ECO:0000259" key="5">
    <source>
        <dbReference type="PROSITE" id="PS50893"/>
    </source>
</evidence>
<dbReference type="RefSeq" id="WP_345254034.1">
    <property type="nucleotide sequence ID" value="NZ_BAABGY010000005.1"/>
</dbReference>
<dbReference type="PANTHER" id="PTHR43776">
    <property type="entry name" value="TRANSPORT ATP-BINDING PROTEIN"/>
    <property type="match status" value="1"/>
</dbReference>
<evidence type="ECO:0000256" key="1">
    <source>
        <dbReference type="ARBA" id="ARBA00005417"/>
    </source>
</evidence>
<sequence length="564" mass="62214">MTPPLLHIQDLSVRLGTGPEAATVVRNMDLQIRPGELLALVGESGSGKSVSVLSILRLMPEAITRYTGRILFRDGEKEVDLLQLPVRDLQALRGNRIAMIFQEPMTALNPVLNCGRQVAEVLQQHRGLSRKAALAEATEWFRKVRLPHPESIGRRYPHQLSGGQKQRVMIAMALCCRPALLLCDEPTTALDVTVQKTILELIKELQQELGMAVLFITHDLGVVADIADRIAILYRGDLLEVADKHTLLQRPQHPYTRALLACRPALHPKGAPLPLVADFLEGKERPTEQPAAKAPAASEVLLRARGLTVQFPTRTNLWGRTLESFTAVDQVDLDLYRGETLGLVGESGCGKTTLGRTLLRLVEPTSGTIALAGQDLLKLDRKQLRSFRRNVQLVFQDPFSSLNPRLTIADALEEPLQVQQGLPGRERRQRVRQLLDQVGLPEDAGGRYPHAFSGGQRQRIVIARALALNPSLLVCDESVSALDVSVQAQVLNLLNDLRRELGLTLLFISHDLSVVRYMSDRIAVMQAGRIVELGDAEAVYHNPAHPYTQTLLEALPGRSAFPGV</sequence>